<reference evidence="3 4" key="1">
    <citation type="submission" date="2010-04" db="EMBL/GenBank/DDBJ databases">
        <title>The genome of Herbaspirillum seropedicae SmR1, an endophytic, nitrogen-fixing, plant-growth promoting beta-Proteobacteria.</title>
        <authorList>
            <person name="Pedrosa F.O."/>
            <person name="Monteiro R.A."/>
            <person name="Wassem R."/>
            <person name="Cruz L.M."/>
            <person name="Ayub R.A."/>
            <person name="Colauto N.B."/>
            <person name="Fernandez M.A."/>
            <person name="Fungaro M.H.P."/>
            <person name="Grisard E.C."/>
            <person name="Hungria M."/>
            <person name="Madeira H.M.F."/>
            <person name="Nodari R.O."/>
            <person name="Osaku C.A."/>
            <person name="Petzl-Erler M.L."/>
            <person name="Terenzi H."/>
            <person name="Vieira L.G.E."/>
            <person name="Almeida M.I.M."/>
            <person name="Alves L.R."/>
            <person name="Arantes O.M.N."/>
            <person name="Balsanelli E."/>
            <person name="Barcellos F.G."/>
            <person name="Baura V.A."/>
            <person name="Binde D.R."/>
            <person name="Campo R.J."/>
            <person name="Chubatsu L.S."/>
            <person name="Chueire L.M.O."/>
            <person name="Ciferri R.R."/>
            <person name="Correa L.C."/>
            <person name="da Conceicao Silva J.L."/>
            <person name="Dabul A.N.G."/>
            <person name="Dambros B.P."/>
            <person name="Faoro H."/>
            <person name="Favetti A."/>
            <person name="Friedermann G."/>
            <person name="Furlaneto M.C."/>
            <person name="Gasques L.S."/>
            <person name="Gimenes C.C.T."/>
            <person name="Gioppo N.M.R."/>
            <person name="Glienke-Blanco C."/>
            <person name="Godoy L.P."/>
            <person name="Guerra M.P."/>
            <person name="Karp S."/>
            <person name="Kava-Cordeiro V."/>
            <person name="Margarido V.P."/>
            <person name="Mathioni S.M."/>
            <person name="Menck-Soares M.A."/>
            <person name="Murace N.K."/>
            <person name="Nicolas M.F."/>
            <person name="Oliveira C.E.C."/>
            <person name="Pagnan N.A.B."/>
            <person name="Pamphile J.A."/>
            <person name="Patussi E.V."/>
            <person name="Pereira L.F.P."/>
            <person name="Pereira-Ferrari L."/>
            <person name="Pinto F.G.S."/>
            <person name="Precoma C."/>
            <person name="Prioli A.J."/>
            <person name="Prioli S.M.A.P."/>
            <person name="Raittz R.T."/>
            <person name="Ramos H.J.O."/>
            <person name="Ribeiro E.M.S.F."/>
            <person name="Rigo L.U."/>
            <person name="Rocha C.L.M.S.C."/>
            <person name="Rocha S.N."/>
            <person name="Santos K."/>
            <person name="Satori D."/>
            <person name="Silva A.G."/>
            <person name="Simao R.C.G."/>
            <person name="Soares M.A.M."/>
            <person name="Souza E.M."/>
            <person name="Steffens M.B.R."/>
            <person name="Steindel M."/>
            <person name="Tadra-Sfeir M.Z."/>
            <person name="Takahashi E.K."/>
            <person name="Torres R.A."/>
            <person name="Valle J.S."/>
            <person name="Vernal J.I."/>
            <person name="Vilas-Boas L.A."/>
            <person name="Watanabe M.A.E."/>
            <person name="Weiss V.A."/>
            <person name="Yates M.A."/>
            <person name="Souza E.M."/>
        </authorList>
    </citation>
    <scope>NUCLEOTIDE SEQUENCE [LARGE SCALE GENOMIC DNA]</scope>
    <source>
        <strain evidence="3 4">SmR1</strain>
    </source>
</reference>
<dbReference type="Pfam" id="PF00156">
    <property type="entry name" value="Pribosyltran"/>
    <property type="match status" value="1"/>
</dbReference>
<name>D8J001_HERSS</name>
<organism evidence="3 4">
    <name type="scientific">Herbaspirillum seropedicae (strain SmR1)</name>
    <dbReference type="NCBI Taxonomy" id="757424"/>
    <lineage>
        <taxon>Bacteria</taxon>
        <taxon>Pseudomonadati</taxon>
        <taxon>Pseudomonadota</taxon>
        <taxon>Betaproteobacteria</taxon>
        <taxon>Burkholderiales</taxon>
        <taxon>Oxalobacteraceae</taxon>
        <taxon>Herbaspirillum</taxon>
    </lineage>
</organism>
<feature type="compositionally biased region" description="Pro residues" evidence="1">
    <location>
        <begin position="172"/>
        <end position="184"/>
    </location>
</feature>
<dbReference type="CDD" id="cd06223">
    <property type="entry name" value="PRTases_typeI"/>
    <property type="match status" value="1"/>
</dbReference>
<keyword evidence="4" id="KW-1185">Reference proteome</keyword>
<dbReference type="eggNOG" id="COG2236">
    <property type="taxonomic scope" value="Bacteria"/>
</dbReference>
<dbReference type="InterPro" id="IPR000836">
    <property type="entry name" value="PRTase_dom"/>
</dbReference>
<protein>
    <recommendedName>
        <fullName evidence="2">Phosphoribosyltransferase domain-containing protein</fullName>
    </recommendedName>
</protein>
<sequence>MLDLTQSQPPAWMDFRRTRIVGWQEIEDMVQPHLHEIATRYDLLVAILRAGSPVAALIARHTGMPIDYLVCSRRNAEPHFLDGTVRAPRGRRILLVDDVCGSGWTFERARAYCAALGNVTGTFSVFRCDAPEMYVPDYSLPAAPDDYLRWPWEYQAESEMPPQPALSVPSTPSAPFPSPAPLTA</sequence>
<feature type="domain" description="Phosphoribosyltransferase" evidence="2">
    <location>
        <begin position="26"/>
        <end position="109"/>
    </location>
</feature>
<dbReference type="OrthoDB" id="9075528at2"/>
<feature type="region of interest" description="Disordered" evidence="1">
    <location>
        <begin position="160"/>
        <end position="184"/>
    </location>
</feature>
<proteinExistence type="predicted"/>
<dbReference type="KEGG" id="hse:Hsero_0819"/>
<evidence type="ECO:0000313" key="3">
    <source>
        <dbReference type="EMBL" id="ADJ62338.1"/>
    </source>
</evidence>
<dbReference type="SUPFAM" id="SSF53271">
    <property type="entry name" value="PRTase-like"/>
    <property type="match status" value="1"/>
</dbReference>
<evidence type="ECO:0000256" key="1">
    <source>
        <dbReference type="SAM" id="MobiDB-lite"/>
    </source>
</evidence>
<dbReference type="Proteomes" id="UP000000329">
    <property type="component" value="Chromosome"/>
</dbReference>
<dbReference type="EMBL" id="CP002039">
    <property type="protein sequence ID" value="ADJ62338.1"/>
    <property type="molecule type" value="Genomic_DNA"/>
</dbReference>
<dbReference type="STRING" id="757424.Hsero_0819"/>
<dbReference type="GeneID" id="29391986"/>
<dbReference type="InterPro" id="IPR029057">
    <property type="entry name" value="PRTase-like"/>
</dbReference>
<dbReference type="HOGENOM" id="CLU_1466309_0_0_4"/>
<gene>
    <name evidence="3" type="ordered locus">Hsero_0819</name>
</gene>
<dbReference type="AlphaFoldDB" id="D8J001"/>
<accession>D8J001</accession>
<dbReference type="Gene3D" id="3.40.50.2020">
    <property type="match status" value="1"/>
</dbReference>
<dbReference type="RefSeq" id="WP_013232855.1">
    <property type="nucleotide sequence ID" value="NC_014323.1"/>
</dbReference>
<evidence type="ECO:0000259" key="2">
    <source>
        <dbReference type="Pfam" id="PF00156"/>
    </source>
</evidence>
<evidence type="ECO:0000313" key="4">
    <source>
        <dbReference type="Proteomes" id="UP000000329"/>
    </source>
</evidence>